<dbReference type="CDD" id="cd20806">
    <property type="entry name" value="C1_CHN"/>
    <property type="match status" value="1"/>
</dbReference>
<dbReference type="Proteomes" id="UP001235939">
    <property type="component" value="Chromosome X"/>
</dbReference>
<proteinExistence type="predicted"/>
<feature type="domain" description="Rho-GAP" evidence="5">
    <location>
        <begin position="202"/>
        <end position="394"/>
    </location>
</feature>
<dbReference type="SUPFAM" id="SSF48350">
    <property type="entry name" value="GTPase activation domain, GAP"/>
    <property type="match status" value="1"/>
</dbReference>
<dbReference type="PANTHER" id="PTHR46075">
    <property type="entry name" value="CHIMERIN FAMILY MEMBER"/>
    <property type="match status" value="1"/>
</dbReference>
<dbReference type="Pfam" id="PF00620">
    <property type="entry name" value="RhoGAP"/>
    <property type="match status" value="1"/>
</dbReference>
<dbReference type="SMART" id="SM00324">
    <property type="entry name" value="RhoGAP"/>
    <property type="match status" value="1"/>
</dbReference>
<dbReference type="InterPro" id="IPR020454">
    <property type="entry name" value="DAG/PE-bd"/>
</dbReference>
<dbReference type="Gene3D" id="1.10.555.10">
    <property type="entry name" value="Rho GTPase activation protein"/>
    <property type="match status" value="1"/>
</dbReference>
<gene>
    <name evidence="6" type="ORF">LAZ67_X004187</name>
</gene>
<dbReference type="InterPro" id="IPR051854">
    <property type="entry name" value="Rho-type_GAP"/>
</dbReference>
<keyword evidence="7" id="KW-1185">Reference proteome</keyword>
<evidence type="ECO:0000259" key="5">
    <source>
        <dbReference type="PROSITE" id="PS50238"/>
    </source>
</evidence>
<evidence type="ECO:0000256" key="3">
    <source>
        <dbReference type="ARBA" id="ARBA00022833"/>
    </source>
</evidence>
<dbReference type="PROSITE" id="PS50081">
    <property type="entry name" value="ZF_DAG_PE_2"/>
    <property type="match status" value="1"/>
</dbReference>
<dbReference type="Pfam" id="PF00130">
    <property type="entry name" value="C1_1"/>
    <property type="match status" value="1"/>
</dbReference>
<dbReference type="SUPFAM" id="SSF57889">
    <property type="entry name" value="Cysteine-rich domain"/>
    <property type="match status" value="1"/>
</dbReference>
<organism evidence="6 7">
    <name type="scientific">Cordylochernes scorpioides</name>
    <dbReference type="NCBI Taxonomy" id="51811"/>
    <lineage>
        <taxon>Eukaryota</taxon>
        <taxon>Metazoa</taxon>
        <taxon>Ecdysozoa</taxon>
        <taxon>Arthropoda</taxon>
        <taxon>Chelicerata</taxon>
        <taxon>Arachnida</taxon>
        <taxon>Pseudoscorpiones</taxon>
        <taxon>Cheliferoidea</taxon>
        <taxon>Chernetidae</taxon>
        <taxon>Cordylochernes</taxon>
    </lineage>
</organism>
<evidence type="ECO:0000256" key="1">
    <source>
        <dbReference type="ARBA" id="ARBA00022468"/>
    </source>
</evidence>
<evidence type="ECO:0000259" key="4">
    <source>
        <dbReference type="PROSITE" id="PS50081"/>
    </source>
</evidence>
<evidence type="ECO:0000313" key="7">
    <source>
        <dbReference type="Proteomes" id="UP001235939"/>
    </source>
</evidence>
<dbReference type="SMART" id="SM00109">
    <property type="entry name" value="C1"/>
    <property type="match status" value="1"/>
</dbReference>
<dbReference type="InterPro" id="IPR036397">
    <property type="entry name" value="RNaseH_sf"/>
</dbReference>
<keyword evidence="2" id="KW-0479">Metal-binding</keyword>
<dbReference type="PRINTS" id="PR00008">
    <property type="entry name" value="DAGPEDOMAIN"/>
</dbReference>
<accession>A0ABY6LY20</accession>
<reference evidence="6 7" key="1">
    <citation type="submission" date="2022-03" db="EMBL/GenBank/DDBJ databases">
        <title>A chromosomal length assembly of Cordylochernes scorpioides.</title>
        <authorList>
            <person name="Zeh D."/>
            <person name="Zeh J."/>
        </authorList>
    </citation>
    <scope>NUCLEOTIDE SEQUENCE [LARGE SCALE GENOMIC DNA]</scope>
    <source>
        <strain evidence="6">IN4F17</strain>
        <tissue evidence="6">Whole Body</tissue>
    </source>
</reference>
<dbReference type="Gene3D" id="3.30.60.20">
    <property type="match status" value="1"/>
</dbReference>
<keyword evidence="3" id="KW-0862">Zinc</keyword>
<protein>
    <submittedName>
        <fullName evidence="6">CHN1</fullName>
    </submittedName>
</protein>
<dbReference type="PANTHER" id="PTHR46075:SF2">
    <property type="entry name" value="RHO GTPASE ACTIVATING PROTEIN AT 5A, ISOFORM A"/>
    <property type="match status" value="1"/>
</dbReference>
<dbReference type="PROSITE" id="PS50238">
    <property type="entry name" value="RHOGAP"/>
    <property type="match status" value="1"/>
</dbReference>
<dbReference type="InterPro" id="IPR000198">
    <property type="entry name" value="RhoGAP_dom"/>
</dbReference>
<evidence type="ECO:0000313" key="6">
    <source>
        <dbReference type="EMBL" id="UYV84992.1"/>
    </source>
</evidence>
<dbReference type="EMBL" id="CP092886">
    <property type="protein sequence ID" value="UYV84992.1"/>
    <property type="molecule type" value="Genomic_DNA"/>
</dbReference>
<dbReference type="InterPro" id="IPR002219">
    <property type="entry name" value="PKC_DAG/PE"/>
</dbReference>
<evidence type="ECO:0000256" key="2">
    <source>
        <dbReference type="ARBA" id="ARBA00022723"/>
    </source>
</evidence>
<keyword evidence="1" id="KW-0343">GTPase activation</keyword>
<dbReference type="InterPro" id="IPR008936">
    <property type="entry name" value="Rho_GTPase_activation_prot"/>
</dbReference>
<name>A0ABY6LY20_9ARAC</name>
<feature type="domain" description="Phorbol-ester/DAG-type" evidence="4">
    <location>
        <begin position="139"/>
        <end position="189"/>
    </location>
</feature>
<dbReference type="Gene3D" id="3.30.420.10">
    <property type="entry name" value="Ribonuclease H-like superfamily/Ribonuclease H"/>
    <property type="match status" value="1"/>
</dbReference>
<sequence length="397" mass="45214">MNSNLYCDILVNKLKPSIRNKRRGKLSKGVLFLHDNARPHTSCKTVSTIIKLGFEVLEHPAYSPDLAPSDYFLFGLLKKELKGKQFDSDEDVQKVVQDFFHTLSKSAYKEGIYKLQERWRRCIESQEQPAINVKEFEKPHQFKVHNFMGMTWCDFCGNFMWGLIAQGVRCEDCALSAHRRCSEKLPNDCCPDLKLLKRVFGADLTALVKAHNTIRPRVVDLCISEIEKRGLDAEGIYRVSGFSDDIDALRVAIDKDFDSVDISANVYEDINVIAGVLKLYFRLLPIPLITFEAYPNFMSAIKQATLQDKVECTRLALNHLPPAHYQTLKFLVAHLNRVSQYHSKNLMTAHNLSTVFCPTLLRSSDGAPPSEQLAAWQQESVLIELLITHHNILFASK</sequence>
<dbReference type="InterPro" id="IPR046349">
    <property type="entry name" value="C1-like_sf"/>
</dbReference>